<accession>B2A2V3</accession>
<dbReference type="InterPro" id="IPR018228">
    <property type="entry name" value="DNase_TatD-rel_CS"/>
</dbReference>
<dbReference type="OrthoDB" id="9797498at2"/>
<dbReference type="AlphaFoldDB" id="B2A2V3"/>
<organism evidence="2 3">
    <name type="scientific">Natranaerobius thermophilus (strain ATCC BAA-1301 / DSM 18059 / JW/NM-WN-LF)</name>
    <dbReference type="NCBI Taxonomy" id="457570"/>
    <lineage>
        <taxon>Bacteria</taxon>
        <taxon>Bacillati</taxon>
        <taxon>Bacillota</taxon>
        <taxon>Clostridia</taxon>
        <taxon>Natranaerobiales</taxon>
        <taxon>Natranaerobiaceae</taxon>
        <taxon>Natranaerobius</taxon>
    </lineage>
</organism>
<dbReference type="Proteomes" id="UP000001683">
    <property type="component" value="Chromosome"/>
</dbReference>
<dbReference type="EMBL" id="CP001034">
    <property type="protein sequence ID" value="ACB86321.1"/>
    <property type="molecule type" value="Genomic_DNA"/>
</dbReference>
<dbReference type="SUPFAM" id="SSF51556">
    <property type="entry name" value="Metallo-dependent hydrolases"/>
    <property type="match status" value="1"/>
</dbReference>
<dbReference type="PANTHER" id="PTHR43135:SF3">
    <property type="entry name" value="ALPHA-D-RIBOSE 1-METHYLPHOSPHONATE 5-TRIPHOSPHATE DIPHOSPHATASE"/>
    <property type="match status" value="1"/>
</dbReference>
<proteinExistence type="predicted"/>
<evidence type="ECO:0000313" key="3">
    <source>
        <dbReference type="Proteomes" id="UP000001683"/>
    </source>
</evidence>
<keyword evidence="3" id="KW-1185">Reference proteome</keyword>
<dbReference type="Gene3D" id="3.20.20.140">
    <property type="entry name" value="Metal-dependent hydrolases"/>
    <property type="match status" value="1"/>
</dbReference>
<gene>
    <name evidence="2" type="ordered locus">Nther_2771</name>
</gene>
<dbReference type="Pfam" id="PF01979">
    <property type="entry name" value="Amidohydro_1"/>
    <property type="match status" value="1"/>
</dbReference>
<dbReference type="CDD" id="cd01299">
    <property type="entry name" value="Met_dep_hydrolase_A"/>
    <property type="match status" value="1"/>
</dbReference>
<name>B2A2V3_NATTJ</name>
<dbReference type="PROSITE" id="PS01137">
    <property type="entry name" value="TATD_1"/>
    <property type="match status" value="1"/>
</dbReference>
<dbReference type="InterPro" id="IPR051781">
    <property type="entry name" value="Metallo-dep_Hydrolase"/>
</dbReference>
<dbReference type="GO" id="GO:0016810">
    <property type="term" value="F:hydrolase activity, acting on carbon-nitrogen (but not peptide) bonds"/>
    <property type="evidence" value="ECO:0007669"/>
    <property type="project" value="InterPro"/>
</dbReference>
<dbReference type="STRING" id="457570.Nther_2771"/>
<feature type="domain" description="Amidohydrolase-related" evidence="1">
    <location>
        <begin position="62"/>
        <end position="406"/>
    </location>
</feature>
<keyword evidence="2" id="KW-0378">Hydrolase</keyword>
<dbReference type="Gene3D" id="2.30.40.10">
    <property type="entry name" value="Urease, subunit C, domain 1"/>
    <property type="match status" value="1"/>
</dbReference>
<dbReference type="eggNOG" id="COG1228">
    <property type="taxonomic scope" value="Bacteria"/>
</dbReference>
<dbReference type="InterPro" id="IPR011059">
    <property type="entry name" value="Metal-dep_hydrolase_composite"/>
</dbReference>
<evidence type="ECO:0000259" key="1">
    <source>
        <dbReference type="Pfam" id="PF01979"/>
    </source>
</evidence>
<dbReference type="RefSeq" id="WP_012449155.1">
    <property type="nucleotide sequence ID" value="NC_010718.1"/>
</dbReference>
<dbReference type="SUPFAM" id="SSF51338">
    <property type="entry name" value="Composite domain of metallo-dependent hydrolases"/>
    <property type="match status" value="1"/>
</dbReference>
<dbReference type="InterPro" id="IPR057744">
    <property type="entry name" value="OTAase-like"/>
</dbReference>
<protein>
    <submittedName>
        <fullName evidence="2">Amidohydrolase</fullName>
    </submittedName>
</protein>
<dbReference type="InterPro" id="IPR006680">
    <property type="entry name" value="Amidohydro-rel"/>
</dbReference>
<dbReference type="PANTHER" id="PTHR43135">
    <property type="entry name" value="ALPHA-D-RIBOSE 1-METHYLPHOSPHONATE 5-TRIPHOSPHATE DIPHOSPHATASE"/>
    <property type="match status" value="1"/>
</dbReference>
<reference evidence="2 3" key="1">
    <citation type="submission" date="2008-04" db="EMBL/GenBank/DDBJ databases">
        <title>Complete sequence of chromosome of Natranaerobius thermophilus JW/NM-WN-LF.</title>
        <authorList>
            <consortium name="US DOE Joint Genome Institute"/>
            <person name="Copeland A."/>
            <person name="Lucas S."/>
            <person name="Lapidus A."/>
            <person name="Glavina del Rio T."/>
            <person name="Dalin E."/>
            <person name="Tice H."/>
            <person name="Bruce D."/>
            <person name="Goodwin L."/>
            <person name="Pitluck S."/>
            <person name="Chertkov O."/>
            <person name="Brettin T."/>
            <person name="Detter J.C."/>
            <person name="Han C."/>
            <person name="Kuske C.R."/>
            <person name="Schmutz J."/>
            <person name="Larimer F."/>
            <person name="Land M."/>
            <person name="Hauser L."/>
            <person name="Kyrpides N."/>
            <person name="Lykidis A."/>
            <person name="Mesbah N.M."/>
            <person name="Wiegel J."/>
        </authorList>
    </citation>
    <scope>NUCLEOTIDE SEQUENCE [LARGE SCALE GENOMIC DNA]</scope>
    <source>
        <strain evidence="3">ATCC BAA-1301 / DSM 18059 / JW/NM-WN-LF</strain>
    </source>
</reference>
<sequence>MKDTTKNIIFENVKLFDGEKIIENATIVIKDGLIADVLDKDEAIQDDQAEFTGQVYNLKGRTLLPGFIDAHTHLDLHGMADTYDENLVEDKLRAIRAAKEMETTLQAGFTTIRNLGSVNGIDISVKAAVEQGIINGPRILTSGKILCITAPGSEYFNGLYEEVNGYDAFKEAAREQLKLGADVLKIMATGAIMNPGGVAGAVQPDVDEIKAVVEEGDKLNKKVASHAHGAEGIKNSIKAGVHTIEHGTFADEEALEMMLQHNIYYVPTLAPDYFMTEYGKEGGVAPFMVEKLKHKKEARIKTLRKAVEMGIKVASGSDAGTPYNFQGNNAREMALMVEYGIMSSQEALKTGTKIAAKACGLEGEVGQIKQGMEADLIVIDGNPVEEINLITDTKNIQLIMKSGKIVKDVLSRS</sequence>
<dbReference type="HOGENOM" id="CLU_023620_2_2_9"/>
<dbReference type="KEGG" id="nth:Nther_2771"/>
<reference evidence="2 3" key="2">
    <citation type="journal article" date="2011" name="J. Bacteriol.">
        <title>Complete genome sequence of the anaerobic, halophilic alkalithermophile Natranaerobius thermophilus JW/NM-WN-LF.</title>
        <authorList>
            <person name="Zhao B."/>
            <person name="Mesbah N.M."/>
            <person name="Dalin E."/>
            <person name="Goodwin L."/>
            <person name="Nolan M."/>
            <person name="Pitluck S."/>
            <person name="Chertkov O."/>
            <person name="Brettin T.S."/>
            <person name="Han J."/>
            <person name="Larimer F.W."/>
            <person name="Land M.L."/>
            <person name="Hauser L."/>
            <person name="Kyrpides N."/>
            <person name="Wiegel J."/>
        </authorList>
    </citation>
    <scope>NUCLEOTIDE SEQUENCE [LARGE SCALE GENOMIC DNA]</scope>
    <source>
        <strain evidence="3">ATCC BAA-1301 / DSM 18059 / JW/NM-WN-LF</strain>
    </source>
</reference>
<evidence type="ECO:0000313" key="2">
    <source>
        <dbReference type="EMBL" id="ACB86321.1"/>
    </source>
</evidence>
<dbReference type="InParanoid" id="B2A2V3"/>
<dbReference type="InterPro" id="IPR032466">
    <property type="entry name" value="Metal_Hydrolase"/>
</dbReference>